<evidence type="ECO:0000256" key="2">
    <source>
        <dbReference type="ARBA" id="ARBA00004305"/>
    </source>
</evidence>
<keyword evidence="6 8" id="KW-0496">Mitochondrion</keyword>
<proteinExistence type="inferred from homology"/>
<evidence type="ECO:0000256" key="1">
    <source>
        <dbReference type="ARBA" id="ARBA00003675"/>
    </source>
</evidence>
<comment type="function">
    <text evidence="1 8">Plays an essential role in the assembly of succinate dehydrogenase (SDH), an enzyme complex (also referred to as respiratory complex II) that is a component of both the tricarboxylic acid (TCA) cycle and the mitochondrial electron transport chain, and which couples the oxidation of succinate to fumarate with the reduction of ubiquinone (coenzyme Q) to ubiquinol. Promotes maturation of the iron-sulfur protein subunit of the SDH catalytic dimer, protecting it from the deleterious effects of oxidants. May act together with SDHAF1.</text>
</comment>
<dbReference type="GO" id="GO:0005759">
    <property type="term" value="C:mitochondrial matrix"/>
    <property type="evidence" value="ECO:0007669"/>
    <property type="project" value="UniProtKB-SubCell"/>
</dbReference>
<evidence type="ECO:0000256" key="7">
    <source>
        <dbReference type="ARBA" id="ARBA00023186"/>
    </source>
</evidence>
<dbReference type="Pfam" id="PF13233">
    <property type="entry name" value="Complex1_LYR_2"/>
    <property type="match status" value="1"/>
</dbReference>
<comment type="subunit">
    <text evidence="4 8">Interacts with the iron-sulfur protein subunit within the SDH catalytic dimer.</text>
</comment>
<keyword evidence="10" id="KW-1185">Reference proteome</keyword>
<evidence type="ECO:0000256" key="8">
    <source>
        <dbReference type="RuleBase" id="RU368039"/>
    </source>
</evidence>
<evidence type="ECO:0000313" key="9">
    <source>
        <dbReference type="EMBL" id="KAK4105329.1"/>
    </source>
</evidence>
<reference evidence="9" key="1">
    <citation type="journal article" date="2023" name="Mol. Phylogenet. Evol.">
        <title>Genome-scale phylogeny and comparative genomics of the fungal order Sordariales.</title>
        <authorList>
            <person name="Hensen N."/>
            <person name="Bonometti L."/>
            <person name="Westerberg I."/>
            <person name="Brannstrom I.O."/>
            <person name="Guillou S."/>
            <person name="Cros-Aarteil S."/>
            <person name="Calhoun S."/>
            <person name="Haridas S."/>
            <person name="Kuo A."/>
            <person name="Mondo S."/>
            <person name="Pangilinan J."/>
            <person name="Riley R."/>
            <person name="LaButti K."/>
            <person name="Andreopoulos B."/>
            <person name="Lipzen A."/>
            <person name="Chen C."/>
            <person name="Yan M."/>
            <person name="Daum C."/>
            <person name="Ng V."/>
            <person name="Clum A."/>
            <person name="Steindorff A."/>
            <person name="Ohm R.A."/>
            <person name="Martin F."/>
            <person name="Silar P."/>
            <person name="Natvig D.O."/>
            <person name="Lalanne C."/>
            <person name="Gautier V."/>
            <person name="Ament-Velasquez S.L."/>
            <person name="Kruys A."/>
            <person name="Hutchinson M.I."/>
            <person name="Powell A.J."/>
            <person name="Barry K."/>
            <person name="Miller A.N."/>
            <person name="Grigoriev I.V."/>
            <person name="Debuchy R."/>
            <person name="Gladieux P."/>
            <person name="Hiltunen Thoren M."/>
            <person name="Johannesson H."/>
        </authorList>
    </citation>
    <scope>NUCLEOTIDE SEQUENCE</scope>
    <source>
        <strain evidence="9">CBS 757.83</strain>
    </source>
</reference>
<name>A0AAN6T5Z7_9PEZI</name>
<dbReference type="EMBL" id="MU863625">
    <property type="protein sequence ID" value="KAK4105329.1"/>
    <property type="molecule type" value="Genomic_DNA"/>
</dbReference>
<evidence type="ECO:0000256" key="3">
    <source>
        <dbReference type="ARBA" id="ARBA00006020"/>
    </source>
</evidence>
<comment type="similarity">
    <text evidence="3 8">Belongs to the complex I LYR family. SDHAF3 subfamily.</text>
</comment>
<sequence>MRPSLRLLASAVPTTKAISPDPMGLLPPIYLYRRILRAHRKHLTAGERVLGDEYVKSEFRKHRDIENPVHLIGFHTEWKRYAQFVERGTWLEEKLDETKIEKMSDEQLAQLYELMKTIQKLGTEGHGSD</sequence>
<dbReference type="PANTHER" id="PTHR13137:SF6">
    <property type="entry name" value="SUCCINATE DEHYDROGENASE ASSEMBLY FACTOR 3, MITOCHONDRIAL"/>
    <property type="match status" value="1"/>
</dbReference>
<evidence type="ECO:0000256" key="6">
    <source>
        <dbReference type="ARBA" id="ARBA00023128"/>
    </source>
</evidence>
<reference evidence="9" key="2">
    <citation type="submission" date="2023-05" db="EMBL/GenBank/DDBJ databases">
        <authorList>
            <consortium name="Lawrence Berkeley National Laboratory"/>
            <person name="Steindorff A."/>
            <person name="Hensen N."/>
            <person name="Bonometti L."/>
            <person name="Westerberg I."/>
            <person name="Brannstrom I.O."/>
            <person name="Guillou S."/>
            <person name="Cros-Aarteil S."/>
            <person name="Calhoun S."/>
            <person name="Haridas S."/>
            <person name="Kuo A."/>
            <person name="Mondo S."/>
            <person name="Pangilinan J."/>
            <person name="Riley R."/>
            <person name="Labutti K."/>
            <person name="Andreopoulos B."/>
            <person name="Lipzen A."/>
            <person name="Chen C."/>
            <person name="Yanf M."/>
            <person name="Daum C."/>
            <person name="Ng V."/>
            <person name="Clum A."/>
            <person name="Ohm R."/>
            <person name="Martin F."/>
            <person name="Silar P."/>
            <person name="Natvig D."/>
            <person name="Lalanne C."/>
            <person name="Gautier V."/>
            <person name="Ament-Velasquez S.L."/>
            <person name="Kruys A."/>
            <person name="Hutchinson M.I."/>
            <person name="Powell A.J."/>
            <person name="Barry K."/>
            <person name="Miller A.N."/>
            <person name="Grigoriev I.V."/>
            <person name="Debuchy R."/>
            <person name="Gladieux P."/>
            <person name="Thoren M.H."/>
            <person name="Johannesson H."/>
        </authorList>
    </citation>
    <scope>NUCLEOTIDE SEQUENCE</scope>
    <source>
        <strain evidence="9">CBS 757.83</strain>
    </source>
</reference>
<gene>
    <name evidence="9" type="ORF">N658DRAFT_491795</name>
</gene>
<evidence type="ECO:0000313" key="10">
    <source>
        <dbReference type="Proteomes" id="UP001305647"/>
    </source>
</evidence>
<accession>A0AAN6T5Z7</accession>
<evidence type="ECO:0000256" key="4">
    <source>
        <dbReference type="ARBA" id="ARBA00011273"/>
    </source>
</evidence>
<dbReference type="Proteomes" id="UP001305647">
    <property type="component" value="Unassembled WGS sequence"/>
</dbReference>
<dbReference type="GO" id="GO:0005758">
    <property type="term" value="C:mitochondrial intermembrane space"/>
    <property type="evidence" value="ECO:0007669"/>
    <property type="project" value="TreeGrafter"/>
</dbReference>
<comment type="subcellular location">
    <subcellularLocation>
        <location evidence="2 8">Mitochondrion matrix</location>
    </subcellularLocation>
</comment>
<dbReference type="PANTHER" id="PTHR13137">
    <property type="entry name" value="DC11 ACN9 HOMOLOG"/>
    <property type="match status" value="1"/>
</dbReference>
<keyword evidence="7 8" id="KW-0143">Chaperone</keyword>
<comment type="caution">
    <text evidence="9">The sequence shown here is derived from an EMBL/GenBank/DDBJ whole genome shotgun (WGS) entry which is preliminary data.</text>
</comment>
<dbReference type="InterPro" id="IPR008381">
    <property type="entry name" value="SDHAF3/Sdh7"/>
</dbReference>
<organism evidence="9 10">
    <name type="scientific">Parathielavia hyrcaniae</name>
    <dbReference type="NCBI Taxonomy" id="113614"/>
    <lineage>
        <taxon>Eukaryota</taxon>
        <taxon>Fungi</taxon>
        <taxon>Dikarya</taxon>
        <taxon>Ascomycota</taxon>
        <taxon>Pezizomycotina</taxon>
        <taxon>Sordariomycetes</taxon>
        <taxon>Sordariomycetidae</taxon>
        <taxon>Sordariales</taxon>
        <taxon>Chaetomiaceae</taxon>
        <taxon>Parathielavia</taxon>
    </lineage>
</organism>
<evidence type="ECO:0000256" key="5">
    <source>
        <dbReference type="ARBA" id="ARBA00022946"/>
    </source>
</evidence>
<dbReference type="CDD" id="cd20270">
    <property type="entry name" value="Complex1_LYR_SDHAF3_LYRM10"/>
    <property type="match status" value="1"/>
</dbReference>
<dbReference type="GO" id="GO:0006105">
    <property type="term" value="P:succinate metabolic process"/>
    <property type="evidence" value="ECO:0007669"/>
    <property type="project" value="TreeGrafter"/>
</dbReference>
<protein>
    <recommendedName>
        <fullName evidence="8">Succinate dehydrogenase assembly factor 3</fullName>
        <shortName evidence="8">SDH assembly factor 3</shortName>
        <shortName evidence="8">SDHAF3</shortName>
    </recommendedName>
</protein>
<dbReference type="AlphaFoldDB" id="A0AAN6T5Z7"/>
<keyword evidence="5" id="KW-0809">Transit peptide</keyword>
<dbReference type="GO" id="GO:0034553">
    <property type="term" value="P:mitochondrial respiratory chain complex II assembly"/>
    <property type="evidence" value="ECO:0007669"/>
    <property type="project" value="UniProtKB-UniRule"/>
</dbReference>